<dbReference type="EMBL" id="KK198760">
    <property type="protein sequence ID" value="KCW59037.1"/>
    <property type="molecule type" value="Genomic_DNA"/>
</dbReference>
<name>A0A059AYI8_EUCGR</name>
<reference evidence="2" key="1">
    <citation type="submission" date="2013-07" db="EMBL/GenBank/DDBJ databases">
        <title>The genome of Eucalyptus grandis.</title>
        <authorList>
            <person name="Schmutz J."/>
            <person name="Hayes R."/>
            <person name="Myburg A."/>
            <person name="Tuskan G."/>
            <person name="Grattapaglia D."/>
            <person name="Rokhsar D.S."/>
        </authorList>
    </citation>
    <scope>NUCLEOTIDE SEQUENCE</scope>
    <source>
        <tissue evidence="2">Leaf extractions</tissue>
    </source>
</reference>
<dbReference type="Gramene" id="KCW59037">
    <property type="protein sequence ID" value="KCW59037"/>
    <property type="gene ID" value="EUGRSUZ_H01664"/>
</dbReference>
<protein>
    <submittedName>
        <fullName evidence="2">Uncharacterized protein</fullName>
    </submittedName>
</protein>
<evidence type="ECO:0000313" key="2">
    <source>
        <dbReference type="EMBL" id="KCW59037.1"/>
    </source>
</evidence>
<proteinExistence type="predicted"/>
<gene>
    <name evidence="2" type="ORF">EUGRSUZ_H01664</name>
</gene>
<dbReference type="AlphaFoldDB" id="A0A059AYI8"/>
<sequence length="137" mass="14623">MGRRVHGADRVGVERRRVERIGRVGDAGGLGVRRQRLQWRDGVRGGPPGGARLPAPESGSVLGPAPEGGLELRRRGGRVLRVRLSTGEGEETGQEAGAEARGAARATGRVGFPVAGGGWQREQEIIPLFLFFFLSSF</sequence>
<evidence type="ECO:0000256" key="1">
    <source>
        <dbReference type="SAM" id="MobiDB-lite"/>
    </source>
</evidence>
<feature type="region of interest" description="Disordered" evidence="1">
    <location>
        <begin position="40"/>
        <end position="68"/>
    </location>
</feature>
<accession>A0A059AYI8</accession>
<organism evidence="2">
    <name type="scientific">Eucalyptus grandis</name>
    <name type="common">Flooded gum</name>
    <dbReference type="NCBI Taxonomy" id="71139"/>
    <lineage>
        <taxon>Eukaryota</taxon>
        <taxon>Viridiplantae</taxon>
        <taxon>Streptophyta</taxon>
        <taxon>Embryophyta</taxon>
        <taxon>Tracheophyta</taxon>
        <taxon>Spermatophyta</taxon>
        <taxon>Magnoliopsida</taxon>
        <taxon>eudicotyledons</taxon>
        <taxon>Gunneridae</taxon>
        <taxon>Pentapetalae</taxon>
        <taxon>rosids</taxon>
        <taxon>malvids</taxon>
        <taxon>Myrtales</taxon>
        <taxon>Myrtaceae</taxon>
        <taxon>Myrtoideae</taxon>
        <taxon>Eucalypteae</taxon>
        <taxon>Eucalyptus</taxon>
    </lineage>
</organism>
<dbReference type="InParanoid" id="A0A059AYI8"/>